<protein>
    <submittedName>
        <fullName evidence="2">Unnamed protein product</fullName>
    </submittedName>
</protein>
<reference evidence="2" key="1">
    <citation type="submission" date="2023-04" db="EMBL/GenBank/DDBJ databases">
        <title>Phytophthora fragariaefolia NBRC 109709.</title>
        <authorList>
            <person name="Ichikawa N."/>
            <person name="Sato H."/>
            <person name="Tonouchi N."/>
        </authorList>
    </citation>
    <scope>NUCLEOTIDE SEQUENCE</scope>
    <source>
        <strain evidence="2">NBRC 109709</strain>
    </source>
</reference>
<evidence type="ECO:0000256" key="1">
    <source>
        <dbReference type="SAM" id="MobiDB-lite"/>
    </source>
</evidence>
<keyword evidence="3" id="KW-1185">Reference proteome</keyword>
<organism evidence="2 3">
    <name type="scientific">Phytophthora fragariaefolia</name>
    <dbReference type="NCBI Taxonomy" id="1490495"/>
    <lineage>
        <taxon>Eukaryota</taxon>
        <taxon>Sar</taxon>
        <taxon>Stramenopiles</taxon>
        <taxon>Oomycota</taxon>
        <taxon>Peronosporomycetes</taxon>
        <taxon>Peronosporales</taxon>
        <taxon>Peronosporaceae</taxon>
        <taxon>Phytophthora</taxon>
    </lineage>
</organism>
<dbReference type="EMBL" id="BSXT01006098">
    <property type="protein sequence ID" value="GMF61956.1"/>
    <property type="molecule type" value="Genomic_DNA"/>
</dbReference>
<feature type="compositionally biased region" description="Basic residues" evidence="1">
    <location>
        <begin position="13"/>
        <end position="24"/>
    </location>
</feature>
<gene>
    <name evidence="2" type="ORF">Pfra01_002700100</name>
</gene>
<feature type="compositionally biased region" description="Basic and acidic residues" evidence="1">
    <location>
        <begin position="43"/>
        <end position="62"/>
    </location>
</feature>
<evidence type="ECO:0000313" key="3">
    <source>
        <dbReference type="Proteomes" id="UP001165121"/>
    </source>
</evidence>
<evidence type="ECO:0000313" key="2">
    <source>
        <dbReference type="EMBL" id="GMF61956.1"/>
    </source>
</evidence>
<name>A0A9W6YFP7_9STRA</name>
<comment type="caution">
    <text evidence="2">The sequence shown here is derived from an EMBL/GenBank/DDBJ whole genome shotgun (WGS) entry which is preliminary data.</text>
</comment>
<dbReference type="AlphaFoldDB" id="A0A9W6YFP7"/>
<accession>A0A9W6YFP7</accession>
<dbReference type="Proteomes" id="UP001165121">
    <property type="component" value="Unassembled WGS sequence"/>
</dbReference>
<feature type="region of interest" description="Disordered" evidence="1">
    <location>
        <begin position="1"/>
        <end position="97"/>
    </location>
</feature>
<proteinExistence type="predicted"/>
<sequence>MTPSKVKTASKNVRPKRSRCSKSRKVVEESKDVGGDEASQQSDHSEAVRDRAETKKPQRDAESAESEETPVLLEPDPANPTTAEGLQRPLQQGMRRI</sequence>
<feature type="compositionally biased region" description="Basic and acidic residues" evidence="1">
    <location>
        <begin position="25"/>
        <end position="34"/>
    </location>
</feature>
<feature type="compositionally biased region" description="Polar residues" evidence="1">
    <location>
        <begin position="1"/>
        <end position="11"/>
    </location>
</feature>